<feature type="region of interest" description="Disordered" evidence="1">
    <location>
        <begin position="352"/>
        <end position="384"/>
    </location>
</feature>
<evidence type="ECO:0000313" key="3">
    <source>
        <dbReference type="Proteomes" id="UP001465755"/>
    </source>
</evidence>
<proteinExistence type="predicted"/>
<evidence type="ECO:0000256" key="1">
    <source>
        <dbReference type="SAM" id="MobiDB-lite"/>
    </source>
</evidence>
<feature type="region of interest" description="Disordered" evidence="1">
    <location>
        <begin position="59"/>
        <end position="102"/>
    </location>
</feature>
<comment type="caution">
    <text evidence="2">The sequence shown here is derived from an EMBL/GenBank/DDBJ whole genome shotgun (WGS) entry which is preliminary data.</text>
</comment>
<sequence length="793" mass="83863">MEEAARSEIDLWDMTQQGWVACSDVCFGCCAMELGANSVIGKPWTAMPEQEPTMGVATSEGAGVSQMSLRKSRRSPQKARKLLVSPDSAAQANGENYSYGDPRVEPLSQLSDIVAMEEPPREDELRGPMDEMRQLVRILVKVIPHSGHLITTGDEGGGGNRISEEQIKAYLDNTLGEGPRPTWGVPGGWGEFLSELFTWALDTPITREQAMRCAKREPGRSWEAIERELHKLGVRSETWILPLTRAGMAQARSQHLELSPSAEPDDQERLALPAKRKAPMGSEGELDYEMNIWRQLKSLITQARKNVTFPRAGEAQGNELQALTALRQEVVRDLQLLASACGIPWTHVGDPIPAFAPHHNPHQQQQQQQAPQGPTPSMLPSLSPLEHMPASQAQLIWMPQPGARNAAVANGVIRGGLQGGGSGSAFTALGPSNAGAALEQHQLDLAAPFGEASPSNYLLSQPLGGAASGLDQRASQGSLLAASEALKMISSPARSVGTDAGRDGSQKGTPSRAHSLQMSLLLNGSHTSGLGDGSEGSSQGQLLHPVALSPAYLLHSASQDHQGCTLLPQAEALCQPPASQDDLDSFRMFPSSRRVTAAASSPHFHGPPATRQGPPASPSHRKTKARADADRGLQQDGSQQAEAPGTTRTAPEPANPAAAGSQVQALPALQAFHVPSTSGGPVNGFVAIPAAQFAQHLQALQVQGVSGAEQQYIMVSSAGLPLSHGADPLQQAHHTFDSQDPHADSPHAASPPLHQDTVSLADAGRSQSQPPPPTSGHSARPIPGRLSLSAALK</sequence>
<dbReference type="EMBL" id="JALJOQ010000105">
    <property type="protein sequence ID" value="KAK9797754.1"/>
    <property type="molecule type" value="Genomic_DNA"/>
</dbReference>
<feature type="region of interest" description="Disordered" evidence="1">
    <location>
        <begin position="724"/>
        <end position="793"/>
    </location>
</feature>
<dbReference type="AlphaFoldDB" id="A0AAW1NSR8"/>
<feature type="compositionally biased region" description="Low complexity" evidence="1">
    <location>
        <begin position="353"/>
        <end position="384"/>
    </location>
</feature>
<organism evidence="2 3">
    <name type="scientific">Symbiochloris irregularis</name>
    <dbReference type="NCBI Taxonomy" id="706552"/>
    <lineage>
        <taxon>Eukaryota</taxon>
        <taxon>Viridiplantae</taxon>
        <taxon>Chlorophyta</taxon>
        <taxon>core chlorophytes</taxon>
        <taxon>Trebouxiophyceae</taxon>
        <taxon>Trebouxiales</taxon>
        <taxon>Trebouxiaceae</taxon>
        <taxon>Symbiochloris</taxon>
    </lineage>
</organism>
<name>A0AAW1NSR8_9CHLO</name>
<protein>
    <submittedName>
        <fullName evidence="2">Uncharacterized protein</fullName>
    </submittedName>
</protein>
<feature type="region of interest" description="Disordered" evidence="1">
    <location>
        <begin position="492"/>
        <end position="514"/>
    </location>
</feature>
<feature type="region of interest" description="Disordered" evidence="1">
    <location>
        <begin position="593"/>
        <end position="662"/>
    </location>
</feature>
<evidence type="ECO:0000313" key="2">
    <source>
        <dbReference type="EMBL" id="KAK9797754.1"/>
    </source>
</evidence>
<feature type="compositionally biased region" description="Polar residues" evidence="1">
    <location>
        <begin position="635"/>
        <end position="649"/>
    </location>
</feature>
<keyword evidence="3" id="KW-1185">Reference proteome</keyword>
<feature type="compositionally biased region" description="Basic residues" evidence="1">
    <location>
        <begin position="70"/>
        <end position="81"/>
    </location>
</feature>
<feature type="compositionally biased region" description="Basic and acidic residues" evidence="1">
    <location>
        <begin position="734"/>
        <end position="745"/>
    </location>
</feature>
<dbReference type="Proteomes" id="UP001465755">
    <property type="component" value="Unassembled WGS sequence"/>
</dbReference>
<reference evidence="2 3" key="1">
    <citation type="journal article" date="2024" name="Nat. Commun.">
        <title>Phylogenomics reveals the evolutionary origins of lichenization in chlorophyte algae.</title>
        <authorList>
            <person name="Puginier C."/>
            <person name="Libourel C."/>
            <person name="Otte J."/>
            <person name="Skaloud P."/>
            <person name="Haon M."/>
            <person name="Grisel S."/>
            <person name="Petersen M."/>
            <person name="Berrin J.G."/>
            <person name="Delaux P.M."/>
            <person name="Dal Grande F."/>
            <person name="Keller J."/>
        </authorList>
    </citation>
    <scope>NUCLEOTIDE SEQUENCE [LARGE SCALE GENOMIC DNA]</scope>
    <source>
        <strain evidence="2 3">SAG 2036</strain>
    </source>
</reference>
<gene>
    <name evidence="2" type="ORF">WJX73_006847</name>
</gene>
<accession>A0AAW1NSR8</accession>